<dbReference type="InterPro" id="IPR052281">
    <property type="entry name" value="GAREM"/>
</dbReference>
<sequence length="438" mass="49170">MPQRIEFRWSNADYSMRHFVDVFSYRLPLIVLLVVGWSGKDEEHTFSGGEASCCCCVSIYRIGAVKRQRRIVAKHKSGYFVSIPTTIRKKVDIYFPDGTVRKSASMNDVLTALKIHDDGSLMMMFENDEKVSFSFGPDEGAEISFGQMKVVDTYHERYLLGHSLCEGKVYSPVMPVAIPVYMTIQLSTAIGLVGGTKEDFHKVRADIEEQMKDAVTEVDHNEEIMLFPHDISESDYEYVRPCSSMAAVLQGADLPEMTSSSAYGARKEPTPADLLSPPSAQVKPLKPPAPRPVRVYKPPPPMPSTSGQLLRDVTEKRKSVSRKELPPEPPLAETRTNGGSYDYVCGTATNHRLEEREFETLHDVPADISTLTQKQLTTCMRMLKISEISVCSMTEEGVDGNILVSLDESILTDEFRFTRFDAIKLMRFAKEGYRPHAN</sequence>
<dbReference type="Gene3D" id="1.10.150.50">
    <property type="entry name" value="Transcription Factor, Ets-1"/>
    <property type="match status" value="1"/>
</dbReference>
<evidence type="ECO:0000313" key="3">
    <source>
        <dbReference type="Proteomes" id="UP001209878"/>
    </source>
</evidence>
<name>A0AAD9NTD3_RIDPI</name>
<accession>A0AAD9NTD3</accession>
<evidence type="ECO:0000313" key="2">
    <source>
        <dbReference type="EMBL" id="KAK2181675.1"/>
    </source>
</evidence>
<reference evidence="2" key="1">
    <citation type="journal article" date="2023" name="Mol. Biol. Evol.">
        <title>Third-Generation Sequencing Reveals the Adaptive Role of the Epigenome in Three Deep-Sea Polychaetes.</title>
        <authorList>
            <person name="Perez M."/>
            <person name="Aroh O."/>
            <person name="Sun Y."/>
            <person name="Lan Y."/>
            <person name="Juniper S.K."/>
            <person name="Young C.R."/>
            <person name="Angers B."/>
            <person name="Qian P.Y."/>
        </authorList>
    </citation>
    <scope>NUCLEOTIDE SEQUENCE</scope>
    <source>
        <strain evidence="2">R07B-5</strain>
    </source>
</reference>
<feature type="region of interest" description="Disordered" evidence="1">
    <location>
        <begin position="261"/>
        <end position="339"/>
    </location>
</feature>
<dbReference type="PANTHER" id="PTHR14454:SF11">
    <property type="entry name" value="SERRANO, ISOFORM F"/>
    <property type="match status" value="1"/>
</dbReference>
<protein>
    <submittedName>
        <fullName evidence="2">Uncharacterized protein</fullName>
    </submittedName>
</protein>
<evidence type="ECO:0000256" key="1">
    <source>
        <dbReference type="SAM" id="MobiDB-lite"/>
    </source>
</evidence>
<dbReference type="AlphaFoldDB" id="A0AAD9NTD3"/>
<gene>
    <name evidence="2" type="ORF">NP493_387g02013</name>
</gene>
<organism evidence="2 3">
    <name type="scientific">Ridgeia piscesae</name>
    <name type="common">Tubeworm</name>
    <dbReference type="NCBI Taxonomy" id="27915"/>
    <lineage>
        <taxon>Eukaryota</taxon>
        <taxon>Metazoa</taxon>
        <taxon>Spiralia</taxon>
        <taxon>Lophotrochozoa</taxon>
        <taxon>Annelida</taxon>
        <taxon>Polychaeta</taxon>
        <taxon>Sedentaria</taxon>
        <taxon>Canalipalpata</taxon>
        <taxon>Sabellida</taxon>
        <taxon>Siboglinidae</taxon>
        <taxon>Ridgeia</taxon>
    </lineage>
</organism>
<dbReference type="InterPro" id="IPR013761">
    <property type="entry name" value="SAM/pointed_sf"/>
</dbReference>
<dbReference type="PANTHER" id="PTHR14454">
    <property type="entry name" value="GRB2-ASSOCIATED AND REGULATOR OF MAPK PROTEIN FAMILY MEMBER"/>
    <property type="match status" value="1"/>
</dbReference>
<proteinExistence type="predicted"/>
<feature type="compositionally biased region" description="Basic and acidic residues" evidence="1">
    <location>
        <begin position="312"/>
        <end position="326"/>
    </location>
</feature>
<keyword evidence="3" id="KW-1185">Reference proteome</keyword>
<dbReference type="Proteomes" id="UP001209878">
    <property type="component" value="Unassembled WGS sequence"/>
</dbReference>
<dbReference type="EMBL" id="JAODUO010000386">
    <property type="protein sequence ID" value="KAK2181675.1"/>
    <property type="molecule type" value="Genomic_DNA"/>
</dbReference>
<comment type="caution">
    <text evidence="2">The sequence shown here is derived from an EMBL/GenBank/DDBJ whole genome shotgun (WGS) entry which is preliminary data.</text>
</comment>
<feature type="compositionally biased region" description="Pro residues" evidence="1">
    <location>
        <begin position="285"/>
        <end position="303"/>
    </location>
</feature>